<feature type="non-terminal residue" evidence="2">
    <location>
        <position position="82"/>
    </location>
</feature>
<accession>A0AAD8A185</accession>
<sequence>ESEYFIRIFFLAHNFVILFIFHKSSRVYYFARIIHSTLRHCFTLLGTDRTQCLFLKRKTVRRMAEAIHGFQGFSPFSPVNFE</sequence>
<feature type="transmembrane region" description="Helical" evidence="1">
    <location>
        <begin position="6"/>
        <end position="22"/>
    </location>
</feature>
<evidence type="ECO:0000313" key="3">
    <source>
        <dbReference type="Proteomes" id="UP001233999"/>
    </source>
</evidence>
<evidence type="ECO:0000313" key="2">
    <source>
        <dbReference type="EMBL" id="KAJ9590497.1"/>
    </source>
</evidence>
<comment type="caution">
    <text evidence="2">The sequence shown here is derived from an EMBL/GenBank/DDBJ whole genome shotgun (WGS) entry which is preliminary data.</text>
</comment>
<reference evidence="2" key="1">
    <citation type="journal article" date="2023" name="IScience">
        <title>Live-bearing cockroach genome reveals convergent evolutionary mechanisms linked to viviparity in insects and beyond.</title>
        <authorList>
            <person name="Fouks B."/>
            <person name="Harrison M.C."/>
            <person name="Mikhailova A.A."/>
            <person name="Marchal E."/>
            <person name="English S."/>
            <person name="Carruthers M."/>
            <person name="Jennings E.C."/>
            <person name="Chiamaka E.L."/>
            <person name="Frigard R.A."/>
            <person name="Pippel M."/>
            <person name="Attardo G.M."/>
            <person name="Benoit J.B."/>
            <person name="Bornberg-Bauer E."/>
            <person name="Tobe S.S."/>
        </authorList>
    </citation>
    <scope>NUCLEOTIDE SEQUENCE</scope>
    <source>
        <strain evidence="2">Stay&amp;Tobe</strain>
    </source>
</reference>
<protein>
    <submittedName>
        <fullName evidence="2">Uncharacterized protein</fullName>
    </submittedName>
</protein>
<evidence type="ECO:0000256" key="1">
    <source>
        <dbReference type="SAM" id="Phobius"/>
    </source>
</evidence>
<dbReference type="Proteomes" id="UP001233999">
    <property type="component" value="Unassembled WGS sequence"/>
</dbReference>
<name>A0AAD8A185_DIPPU</name>
<gene>
    <name evidence="2" type="ORF">L9F63_016448</name>
</gene>
<reference evidence="2" key="2">
    <citation type="submission" date="2023-05" db="EMBL/GenBank/DDBJ databases">
        <authorList>
            <person name="Fouks B."/>
        </authorList>
    </citation>
    <scope>NUCLEOTIDE SEQUENCE</scope>
    <source>
        <strain evidence="2">Stay&amp;Tobe</strain>
        <tissue evidence="2">Testes</tissue>
    </source>
</reference>
<organism evidence="2 3">
    <name type="scientific">Diploptera punctata</name>
    <name type="common">Pacific beetle cockroach</name>
    <dbReference type="NCBI Taxonomy" id="6984"/>
    <lineage>
        <taxon>Eukaryota</taxon>
        <taxon>Metazoa</taxon>
        <taxon>Ecdysozoa</taxon>
        <taxon>Arthropoda</taxon>
        <taxon>Hexapoda</taxon>
        <taxon>Insecta</taxon>
        <taxon>Pterygota</taxon>
        <taxon>Neoptera</taxon>
        <taxon>Polyneoptera</taxon>
        <taxon>Dictyoptera</taxon>
        <taxon>Blattodea</taxon>
        <taxon>Blaberoidea</taxon>
        <taxon>Blaberidae</taxon>
        <taxon>Diplopterinae</taxon>
        <taxon>Diploptera</taxon>
    </lineage>
</organism>
<keyword evidence="1" id="KW-0812">Transmembrane</keyword>
<proteinExistence type="predicted"/>
<dbReference type="EMBL" id="JASPKZ010004211">
    <property type="protein sequence ID" value="KAJ9590497.1"/>
    <property type="molecule type" value="Genomic_DNA"/>
</dbReference>
<feature type="non-terminal residue" evidence="2">
    <location>
        <position position="1"/>
    </location>
</feature>
<dbReference type="AlphaFoldDB" id="A0AAD8A185"/>
<keyword evidence="3" id="KW-1185">Reference proteome</keyword>
<keyword evidence="1" id="KW-0472">Membrane</keyword>
<keyword evidence="1" id="KW-1133">Transmembrane helix</keyword>